<dbReference type="EMBL" id="JAPDDP010000008">
    <property type="protein sequence ID" value="MDA0179952.1"/>
    <property type="molecule type" value="Genomic_DNA"/>
</dbReference>
<evidence type="ECO:0000313" key="1">
    <source>
        <dbReference type="EMBL" id="MDA0179952.1"/>
    </source>
</evidence>
<gene>
    <name evidence="1" type="ORF">OJ997_06575</name>
</gene>
<proteinExistence type="predicted"/>
<sequence>MEVSVAVLTVARREAEIAVFESPADAEDFARKERDEGADGQIVHGIRVVSRGQTDPRALLP</sequence>
<dbReference type="AlphaFoldDB" id="A0A9X3NC22"/>
<reference evidence="1" key="1">
    <citation type="submission" date="2022-10" db="EMBL/GenBank/DDBJ databases">
        <title>The WGS of Solirubrobacter phytolaccae KCTC 29190.</title>
        <authorList>
            <person name="Jiang Z."/>
        </authorList>
    </citation>
    <scope>NUCLEOTIDE SEQUENCE</scope>
    <source>
        <strain evidence="1">KCTC 29190</strain>
    </source>
</reference>
<name>A0A9X3NC22_9ACTN</name>
<dbReference type="RefSeq" id="WP_270024262.1">
    <property type="nucleotide sequence ID" value="NZ_JAPDDP010000008.1"/>
</dbReference>
<evidence type="ECO:0000313" key="2">
    <source>
        <dbReference type="Proteomes" id="UP001147653"/>
    </source>
</evidence>
<accession>A0A9X3NC22</accession>
<comment type="caution">
    <text evidence="1">The sequence shown here is derived from an EMBL/GenBank/DDBJ whole genome shotgun (WGS) entry which is preliminary data.</text>
</comment>
<dbReference type="Proteomes" id="UP001147653">
    <property type="component" value="Unassembled WGS sequence"/>
</dbReference>
<keyword evidence="2" id="KW-1185">Reference proteome</keyword>
<organism evidence="1 2">
    <name type="scientific">Solirubrobacter phytolaccae</name>
    <dbReference type="NCBI Taxonomy" id="1404360"/>
    <lineage>
        <taxon>Bacteria</taxon>
        <taxon>Bacillati</taxon>
        <taxon>Actinomycetota</taxon>
        <taxon>Thermoleophilia</taxon>
        <taxon>Solirubrobacterales</taxon>
        <taxon>Solirubrobacteraceae</taxon>
        <taxon>Solirubrobacter</taxon>
    </lineage>
</organism>
<protein>
    <submittedName>
        <fullName evidence="1">Uncharacterized protein</fullName>
    </submittedName>
</protein>